<dbReference type="OrthoDB" id="778454at2759"/>
<name>A0A371H1F3_MUCPR</name>
<evidence type="ECO:0000313" key="1">
    <source>
        <dbReference type="EMBL" id="RDX96605.1"/>
    </source>
</evidence>
<feature type="non-terminal residue" evidence="1">
    <location>
        <position position="1"/>
    </location>
</feature>
<reference evidence="1" key="1">
    <citation type="submission" date="2018-05" db="EMBL/GenBank/DDBJ databases">
        <title>Draft genome of Mucuna pruriens seed.</title>
        <authorList>
            <person name="Nnadi N.E."/>
            <person name="Vos R."/>
            <person name="Hasami M.H."/>
            <person name="Devisetty U.K."/>
            <person name="Aguiy J.C."/>
        </authorList>
    </citation>
    <scope>NUCLEOTIDE SEQUENCE [LARGE SCALE GENOMIC DNA]</scope>
    <source>
        <strain evidence="1">JCA_2017</strain>
    </source>
</reference>
<comment type="caution">
    <text evidence="1">The sequence shown here is derived from an EMBL/GenBank/DDBJ whole genome shotgun (WGS) entry which is preliminary data.</text>
</comment>
<proteinExistence type="predicted"/>
<evidence type="ECO:0000313" key="2">
    <source>
        <dbReference type="Proteomes" id="UP000257109"/>
    </source>
</evidence>
<protein>
    <submittedName>
        <fullName evidence="1">Uncharacterized protein</fullName>
    </submittedName>
</protein>
<sequence>MFQKVEINIPLLDAIKQIPKLAKFLKELCAHKRKKMKGGVDFTTGAQQALPKKCRDPRIFSVPCTISDCTFADAILDLETFN</sequence>
<organism evidence="1 2">
    <name type="scientific">Mucuna pruriens</name>
    <name type="common">Velvet bean</name>
    <name type="synonym">Dolichos pruriens</name>
    <dbReference type="NCBI Taxonomy" id="157652"/>
    <lineage>
        <taxon>Eukaryota</taxon>
        <taxon>Viridiplantae</taxon>
        <taxon>Streptophyta</taxon>
        <taxon>Embryophyta</taxon>
        <taxon>Tracheophyta</taxon>
        <taxon>Spermatophyta</taxon>
        <taxon>Magnoliopsida</taxon>
        <taxon>eudicotyledons</taxon>
        <taxon>Gunneridae</taxon>
        <taxon>Pentapetalae</taxon>
        <taxon>rosids</taxon>
        <taxon>fabids</taxon>
        <taxon>Fabales</taxon>
        <taxon>Fabaceae</taxon>
        <taxon>Papilionoideae</taxon>
        <taxon>50 kb inversion clade</taxon>
        <taxon>NPAAA clade</taxon>
        <taxon>indigoferoid/millettioid clade</taxon>
        <taxon>Phaseoleae</taxon>
        <taxon>Mucuna</taxon>
    </lineage>
</organism>
<dbReference type="Proteomes" id="UP000257109">
    <property type="component" value="Unassembled WGS sequence"/>
</dbReference>
<keyword evidence="2" id="KW-1185">Reference proteome</keyword>
<gene>
    <name evidence="1" type="ORF">CR513_20702</name>
</gene>
<dbReference type="AlphaFoldDB" id="A0A371H1F3"/>
<accession>A0A371H1F3</accession>
<dbReference type="EMBL" id="QJKJ01003849">
    <property type="protein sequence ID" value="RDX96605.1"/>
    <property type="molecule type" value="Genomic_DNA"/>
</dbReference>